<feature type="transmembrane region" description="Helical" evidence="1">
    <location>
        <begin position="76"/>
        <end position="96"/>
    </location>
</feature>
<dbReference type="EMBL" id="KB445796">
    <property type="protein sequence ID" value="EMD37356.1"/>
    <property type="molecule type" value="Genomic_DNA"/>
</dbReference>
<keyword evidence="1" id="KW-1133">Transmembrane helix</keyword>
<reference evidence="2 3" key="1">
    <citation type="journal article" date="2012" name="Proc. Natl. Acad. Sci. U.S.A.">
        <title>Comparative genomics of Ceriporiopsis subvermispora and Phanerochaete chrysosporium provide insight into selective ligninolysis.</title>
        <authorList>
            <person name="Fernandez-Fueyo E."/>
            <person name="Ruiz-Duenas F.J."/>
            <person name="Ferreira P."/>
            <person name="Floudas D."/>
            <person name="Hibbett D.S."/>
            <person name="Canessa P."/>
            <person name="Larrondo L.F."/>
            <person name="James T.Y."/>
            <person name="Seelenfreund D."/>
            <person name="Lobos S."/>
            <person name="Polanco R."/>
            <person name="Tello M."/>
            <person name="Honda Y."/>
            <person name="Watanabe T."/>
            <person name="Watanabe T."/>
            <person name="Ryu J.S."/>
            <person name="Kubicek C.P."/>
            <person name="Schmoll M."/>
            <person name="Gaskell J."/>
            <person name="Hammel K.E."/>
            <person name="St John F.J."/>
            <person name="Vanden Wymelenberg A."/>
            <person name="Sabat G."/>
            <person name="Splinter BonDurant S."/>
            <person name="Syed K."/>
            <person name="Yadav J.S."/>
            <person name="Doddapaneni H."/>
            <person name="Subramanian V."/>
            <person name="Lavin J.L."/>
            <person name="Oguiza J.A."/>
            <person name="Perez G."/>
            <person name="Pisabarro A.G."/>
            <person name="Ramirez L."/>
            <person name="Santoyo F."/>
            <person name="Master E."/>
            <person name="Coutinho P.M."/>
            <person name="Henrissat B."/>
            <person name="Lombard V."/>
            <person name="Magnuson J.K."/>
            <person name="Kuees U."/>
            <person name="Hori C."/>
            <person name="Igarashi K."/>
            <person name="Samejima M."/>
            <person name="Held B.W."/>
            <person name="Barry K.W."/>
            <person name="LaButti K.M."/>
            <person name="Lapidus A."/>
            <person name="Lindquist E.A."/>
            <person name="Lucas S.M."/>
            <person name="Riley R."/>
            <person name="Salamov A.A."/>
            <person name="Hoffmeister D."/>
            <person name="Schwenk D."/>
            <person name="Hadar Y."/>
            <person name="Yarden O."/>
            <person name="de Vries R.P."/>
            <person name="Wiebenga A."/>
            <person name="Stenlid J."/>
            <person name="Eastwood D."/>
            <person name="Grigoriev I.V."/>
            <person name="Berka R.M."/>
            <person name="Blanchette R.A."/>
            <person name="Kersten P."/>
            <person name="Martinez A.T."/>
            <person name="Vicuna R."/>
            <person name="Cullen D."/>
        </authorList>
    </citation>
    <scope>NUCLEOTIDE SEQUENCE [LARGE SCALE GENOMIC DNA]</scope>
    <source>
        <strain evidence="2 3">B</strain>
    </source>
</reference>
<evidence type="ECO:0000256" key="1">
    <source>
        <dbReference type="SAM" id="Phobius"/>
    </source>
</evidence>
<evidence type="ECO:0000313" key="3">
    <source>
        <dbReference type="Proteomes" id="UP000016930"/>
    </source>
</evidence>
<gene>
    <name evidence="2" type="ORF">CERSUDRAFT_105381</name>
</gene>
<organism evidence="2 3">
    <name type="scientific">Ceriporiopsis subvermispora (strain B)</name>
    <name type="common">White-rot fungus</name>
    <name type="synonym">Gelatoporia subvermispora</name>
    <dbReference type="NCBI Taxonomy" id="914234"/>
    <lineage>
        <taxon>Eukaryota</taxon>
        <taxon>Fungi</taxon>
        <taxon>Dikarya</taxon>
        <taxon>Basidiomycota</taxon>
        <taxon>Agaricomycotina</taxon>
        <taxon>Agaricomycetes</taxon>
        <taxon>Polyporales</taxon>
        <taxon>Gelatoporiaceae</taxon>
        <taxon>Gelatoporia</taxon>
    </lineage>
</organism>
<evidence type="ECO:0000313" key="2">
    <source>
        <dbReference type="EMBL" id="EMD37356.1"/>
    </source>
</evidence>
<name>M2REV9_CERS8</name>
<proteinExistence type="predicted"/>
<sequence>MTRTIVLFHVNRWLTLVYAVLIIILYLSPSGTPAVSVLSWSNCAVVVCVYYTLELLLFALWAAFSATRVHVLSGGSLFLSFPVALLSFVPACINAVRSNHRDITEMGYKAHCSL</sequence>
<dbReference type="Proteomes" id="UP000016930">
    <property type="component" value="Unassembled WGS sequence"/>
</dbReference>
<keyword evidence="1" id="KW-0812">Transmembrane</keyword>
<feature type="transmembrane region" description="Helical" evidence="1">
    <location>
        <begin position="39"/>
        <end position="64"/>
    </location>
</feature>
<dbReference type="HOGENOM" id="CLU_2120809_0_0_1"/>
<dbReference type="AlphaFoldDB" id="M2REV9"/>
<keyword evidence="3" id="KW-1185">Reference proteome</keyword>
<accession>M2REV9</accession>
<feature type="transmembrane region" description="Helical" evidence="1">
    <location>
        <begin position="6"/>
        <end position="27"/>
    </location>
</feature>
<protein>
    <submittedName>
        <fullName evidence="2">Uncharacterized protein</fullName>
    </submittedName>
</protein>
<keyword evidence="1" id="KW-0472">Membrane</keyword>